<reference evidence="1" key="1">
    <citation type="submission" date="2019-05" db="EMBL/GenBank/DDBJ databases">
        <title>The de novo reference genome and transcriptome assemblies of the wild tomato species Solanum chilense.</title>
        <authorList>
            <person name="Stam R."/>
            <person name="Nosenko T."/>
            <person name="Hoerger A.C."/>
            <person name="Stephan W."/>
            <person name="Seidel M.A."/>
            <person name="Kuhn J.M.M."/>
            <person name="Haberer G."/>
            <person name="Tellier A."/>
        </authorList>
    </citation>
    <scope>NUCLEOTIDE SEQUENCE</scope>
    <source>
        <tissue evidence="1">Mature leaves</tissue>
    </source>
</reference>
<protein>
    <submittedName>
        <fullName evidence="1">Uncharacterized protein</fullName>
    </submittedName>
</protein>
<proteinExistence type="predicted"/>
<dbReference type="PANTHER" id="PTHR47303:SF1">
    <property type="entry name" value="NF-KAPPA-B INHIBITOR BETA"/>
    <property type="match status" value="1"/>
</dbReference>
<dbReference type="InterPro" id="IPR036770">
    <property type="entry name" value="Ankyrin_rpt-contain_sf"/>
</dbReference>
<dbReference type="EMBL" id="RXGB01000583">
    <property type="protein sequence ID" value="TMX02721.1"/>
    <property type="molecule type" value="Genomic_DNA"/>
</dbReference>
<comment type="caution">
    <text evidence="1">The sequence shown here is derived from an EMBL/GenBank/DDBJ whole genome shotgun (WGS) entry which is preliminary data.</text>
</comment>
<dbReference type="Pfam" id="PF12796">
    <property type="entry name" value="Ank_2"/>
    <property type="match status" value="1"/>
</dbReference>
<dbReference type="AlphaFoldDB" id="A0A6N2CAV5"/>
<gene>
    <name evidence="1" type="ORF">EJD97_020220</name>
</gene>
<sequence>MIMKSEPSHEIGSVFEDCDVENQLVNTVIFVNDKELDFTTALQILEGAALKDRWEIAEPILKKEPRLIVSGYYGEGSETLLHIAAVAKSIGFVRELIKLMKVGDLEKGGKSTAFHVAAVAGHIEIAKAMREKNKNLPNIFDDFQKLAITEAAAAGHKAMVTYLSEVTDYDVIKQQLLDLLELTIQNEMYGKLLK</sequence>
<accession>A0A6N2CAV5</accession>
<dbReference type="SUPFAM" id="SSF48403">
    <property type="entry name" value="Ankyrin repeat"/>
    <property type="match status" value="1"/>
</dbReference>
<dbReference type="SMART" id="SM00248">
    <property type="entry name" value="ANK"/>
    <property type="match status" value="2"/>
</dbReference>
<organism evidence="1">
    <name type="scientific">Solanum chilense</name>
    <name type="common">Tomato</name>
    <name type="synonym">Lycopersicon chilense</name>
    <dbReference type="NCBI Taxonomy" id="4083"/>
    <lineage>
        <taxon>Eukaryota</taxon>
        <taxon>Viridiplantae</taxon>
        <taxon>Streptophyta</taxon>
        <taxon>Embryophyta</taxon>
        <taxon>Tracheophyta</taxon>
        <taxon>Spermatophyta</taxon>
        <taxon>Magnoliopsida</taxon>
        <taxon>eudicotyledons</taxon>
        <taxon>Gunneridae</taxon>
        <taxon>Pentapetalae</taxon>
        <taxon>asterids</taxon>
        <taxon>lamiids</taxon>
        <taxon>Solanales</taxon>
        <taxon>Solanaceae</taxon>
        <taxon>Solanoideae</taxon>
        <taxon>Solaneae</taxon>
        <taxon>Solanum</taxon>
        <taxon>Solanum subgen. Lycopersicon</taxon>
    </lineage>
</organism>
<dbReference type="Gene3D" id="1.25.40.20">
    <property type="entry name" value="Ankyrin repeat-containing domain"/>
    <property type="match status" value="1"/>
</dbReference>
<name>A0A6N2CAV5_SOLCI</name>
<dbReference type="InterPro" id="IPR002110">
    <property type="entry name" value="Ankyrin_rpt"/>
</dbReference>
<dbReference type="PANTHER" id="PTHR47303">
    <property type="match status" value="1"/>
</dbReference>
<evidence type="ECO:0000313" key="1">
    <source>
        <dbReference type="EMBL" id="TMX02721.1"/>
    </source>
</evidence>